<feature type="repeat" description="ANK" evidence="5">
    <location>
        <begin position="1071"/>
        <end position="1103"/>
    </location>
</feature>
<keyword evidence="1" id="KW-0645">Protease</keyword>
<dbReference type="SMART" id="SM00248">
    <property type="entry name" value="ANK"/>
    <property type="match status" value="8"/>
</dbReference>
<dbReference type="Pfam" id="PF13245">
    <property type="entry name" value="AAA_19"/>
    <property type="match status" value="1"/>
</dbReference>
<keyword evidence="4 5" id="KW-0040">ANK repeat</keyword>
<evidence type="ECO:0000313" key="8">
    <source>
        <dbReference type="EMBL" id="XBS66571.1"/>
    </source>
</evidence>
<feature type="repeat" description="ANK" evidence="5">
    <location>
        <begin position="1269"/>
        <end position="1301"/>
    </location>
</feature>
<feature type="repeat" description="ANK" evidence="5">
    <location>
        <begin position="1203"/>
        <end position="1235"/>
    </location>
</feature>
<evidence type="ECO:0000256" key="3">
    <source>
        <dbReference type="ARBA" id="ARBA00022801"/>
    </source>
</evidence>
<dbReference type="Pfam" id="PF02902">
    <property type="entry name" value="Peptidase_C48"/>
    <property type="match status" value="1"/>
</dbReference>
<dbReference type="PROSITE" id="PS50297">
    <property type="entry name" value="ANK_REP_REGION"/>
    <property type="match status" value="8"/>
</dbReference>
<dbReference type="Gene3D" id="3.40.395.10">
    <property type="entry name" value="Adenoviral Proteinase, Chain A"/>
    <property type="match status" value="1"/>
</dbReference>
<name>A0AAU7Q2Y3_9RICK</name>
<feature type="repeat" description="ANK" evidence="5">
    <location>
        <begin position="1104"/>
        <end position="1136"/>
    </location>
</feature>
<feature type="repeat" description="ANK" evidence="5">
    <location>
        <begin position="1302"/>
        <end position="1334"/>
    </location>
</feature>
<dbReference type="SUPFAM" id="SSF54001">
    <property type="entry name" value="Cysteine proteinases"/>
    <property type="match status" value="1"/>
</dbReference>
<feature type="repeat" description="ANK" evidence="5">
    <location>
        <begin position="1137"/>
        <end position="1169"/>
    </location>
</feature>
<dbReference type="InterPro" id="IPR003653">
    <property type="entry name" value="Peptidase_C48_C"/>
</dbReference>
<evidence type="ECO:0000256" key="5">
    <source>
        <dbReference type="PROSITE-ProRule" id="PRU00023"/>
    </source>
</evidence>
<evidence type="ECO:0000256" key="4">
    <source>
        <dbReference type="ARBA" id="ARBA00023043"/>
    </source>
</evidence>
<dbReference type="InterPro" id="IPR027417">
    <property type="entry name" value="P-loop_NTPase"/>
</dbReference>
<feature type="repeat" description="ANK" evidence="5">
    <location>
        <begin position="1170"/>
        <end position="1202"/>
    </location>
</feature>
<dbReference type="Gene3D" id="3.40.50.300">
    <property type="entry name" value="P-loop containing nucleotide triphosphate hydrolases"/>
    <property type="match status" value="2"/>
</dbReference>
<dbReference type="InterPro" id="IPR036770">
    <property type="entry name" value="Ankyrin_rpt-contain_sf"/>
</dbReference>
<dbReference type="EMBL" id="CP157942">
    <property type="protein sequence ID" value="XBS66571.1"/>
    <property type="molecule type" value="Genomic_DNA"/>
</dbReference>
<dbReference type="Pfam" id="PF00023">
    <property type="entry name" value="Ank"/>
    <property type="match status" value="1"/>
</dbReference>
<dbReference type="PANTHER" id="PTHR24173">
    <property type="entry name" value="ANKYRIN REPEAT CONTAINING"/>
    <property type="match status" value="1"/>
</dbReference>
<dbReference type="Pfam" id="PF12796">
    <property type="entry name" value="Ank_2"/>
    <property type="match status" value="3"/>
</dbReference>
<feature type="domain" description="Ubiquitin-like protease family profile" evidence="7">
    <location>
        <begin position="112"/>
        <end position="233"/>
    </location>
</feature>
<dbReference type="PROSITE" id="PS50088">
    <property type="entry name" value="ANK_REPEAT"/>
    <property type="match status" value="8"/>
</dbReference>
<evidence type="ECO:0000259" key="7">
    <source>
        <dbReference type="Pfam" id="PF02902"/>
    </source>
</evidence>
<feature type="region of interest" description="Disordered" evidence="6">
    <location>
        <begin position="244"/>
        <end position="268"/>
    </location>
</feature>
<keyword evidence="2" id="KW-0677">Repeat</keyword>
<dbReference type="RefSeq" id="WP_349966962.1">
    <property type="nucleotide sequence ID" value="NZ_CP157942.1"/>
</dbReference>
<evidence type="ECO:0000256" key="2">
    <source>
        <dbReference type="ARBA" id="ARBA00022737"/>
    </source>
</evidence>
<accession>A0AAU7Q2Y3</accession>
<proteinExistence type="predicted"/>
<organism evidence="8">
    <name type="scientific">Wolbachia endosymbiont of Armadillidium arcangelii</name>
    <dbReference type="NCBI Taxonomy" id="3158571"/>
    <lineage>
        <taxon>Bacteria</taxon>
        <taxon>Pseudomonadati</taxon>
        <taxon>Pseudomonadota</taxon>
        <taxon>Alphaproteobacteria</taxon>
        <taxon>Rickettsiales</taxon>
        <taxon>Anaplasmataceae</taxon>
        <taxon>Wolbachieae</taxon>
        <taxon>Wolbachia</taxon>
    </lineage>
</organism>
<reference evidence="8" key="1">
    <citation type="submission" date="2024-06" db="EMBL/GenBank/DDBJ databases">
        <authorList>
            <person name="Dussert Y."/>
            <person name="Peccoud J."/>
            <person name="Pigeault R."/>
        </authorList>
    </citation>
    <scope>NUCLEOTIDE SEQUENCE</scope>
    <source>
        <strain evidence="8">WArc</strain>
    </source>
</reference>
<dbReference type="SUPFAM" id="SSF48403">
    <property type="entry name" value="Ankyrin repeat"/>
    <property type="match status" value="1"/>
</dbReference>
<evidence type="ECO:0000256" key="6">
    <source>
        <dbReference type="SAM" id="MobiDB-lite"/>
    </source>
</evidence>
<protein>
    <submittedName>
        <fullName evidence="8">Ankyrin repeat domain-containing protein</fullName>
    </submittedName>
</protein>
<dbReference type="PRINTS" id="PR01415">
    <property type="entry name" value="ANKYRIN"/>
</dbReference>
<dbReference type="GO" id="GO:0006508">
    <property type="term" value="P:proteolysis"/>
    <property type="evidence" value="ECO:0007669"/>
    <property type="project" value="UniProtKB-KW"/>
</dbReference>
<keyword evidence="3" id="KW-0378">Hydrolase</keyword>
<feature type="region of interest" description="Disordered" evidence="6">
    <location>
        <begin position="29"/>
        <end position="48"/>
    </location>
</feature>
<evidence type="ECO:0000256" key="1">
    <source>
        <dbReference type="ARBA" id="ARBA00022670"/>
    </source>
</evidence>
<dbReference type="Gene3D" id="1.25.40.20">
    <property type="entry name" value="Ankyrin repeat-containing domain"/>
    <property type="match status" value="4"/>
</dbReference>
<dbReference type="InterPro" id="IPR002110">
    <property type="entry name" value="Ankyrin_rpt"/>
</dbReference>
<dbReference type="InterPro" id="IPR038765">
    <property type="entry name" value="Papain-like_cys_pep_sf"/>
</dbReference>
<dbReference type="GO" id="GO:0008234">
    <property type="term" value="F:cysteine-type peptidase activity"/>
    <property type="evidence" value="ECO:0007669"/>
    <property type="project" value="InterPro"/>
</dbReference>
<dbReference type="PANTHER" id="PTHR24173:SF83">
    <property type="entry name" value="SOCS BOX DOMAIN-CONTAINING PROTEIN"/>
    <property type="match status" value="1"/>
</dbReference>
<sequence length="1500" mass="169579">MINSFRSHSKQIREPFKDIGSFLPHKNSYISPEKGRDKENCAPSVSPSKFTHKTLEEKNYEELLKQEDIARIARLKYGWHGGGNILFEVIGSASHLEKQIQGYIKLKVKKPAIFIINKNANHWVTLVIKTEFTAYYADSLGYDIFSFQESAENVGFFKDSNYNNLQELLESKLSGIQTQSFCIEQQKDGYNCGIYALKNAEIIMDKNHELEKVLNYELSEQELKEIRIEFSCLLQKEKFAEQKPRIKEANNNDDYQSKPKQKYQPKPSVNSSVFYCNEFNEHDLGDNENPLRRKFNAIVKDLEENNSTSQGNIKLIKGDGNIEYFRAKLSDSDRLLFTSTKHNDKDAFVILEVILSHDYRKSKFLTNKEKIKNIKIISEEGSDSANTVEIGDVPQVSYLGKFITFNAKQEDIVERVGKFELPLVINGAAGSGKTSVALESLKKMEEKFKGGKILYITQSEYLIKESKKIFEYEYYDEDTREFKIDTPKEIEFLSIHEFFEKVAKKDVEGKKSINRNKFFSWFKKICEKGKFKKYKKDGDKIFEEFTAVIGGGSLLGEDGKDRYAKLGNRQSIFPIDKRNSVYDFFEEYRKFIEGDQKYYDPNLIAHKCTEAKEYDAVIIDEVQDLTESTLDLILKSLKDESKGNFLLCGDVNQVIHPSFFSLSRLKSSLSNKYEKNQKLKLCNLEKNYRNSKQVIELANRILHFKNYCFASEDKMTEKEKELFFMESDKENDGNVGFVAKDKEQEMAEKVSGSTNWAVLVLNDENKEDARKLFDTPLVFNIHEAKGLEFRNVILCEFTFHKAYNEIWNIACPDKDEGKIKNTIKEIRDLYNAKNAKTSRNKNKEDKSFEEYKFYINALYVGITRAIGSAYIMDDEKKCNLLKVIKPKKMVSVDIKKEESTPEEWRDMALKLTDEGNVEQAENIAVKLQLKEEKKYAQEITDALKAKKCRMGEVTDAVVQSPLDNDKSNSELKIDIKSSQNKALELMDEGNKKQTKNIAIKAQEKLSLDKNESRRTGGNVLKKDCHKAKTSSDKDIKGLFDAIERNNLRQVKNAISKVGSKAEDYVDVQNNKGLTPLHVAALKGCDDVAKFLLNFKARVDARVSDGFTPLHLAAQEGRDGVVELLLNHGADVDAKSNDSTIPLQMAAQRGHKNVVEILLNHGADVDAKSNDSATPLLIAAQGGHGSIVKLLLKHGADVDAKSNDSATPLLAAAQGGYGSIVKLLLKHGAGVNAKSNEGLTPLSVAAQGGYDDIVKLLLDHEADVNAKNIQGLTPLHAAALKSCDNVAKLLLDHKADVNARGDDDFTPLHLAAQRGHGSIVKLLLKHGADVNAKSSQDLTPLSLTLNDCPEVANLLFADPNINVSCVKILSIKKKEDKEKFLQKLSQDNELFNLIKQAAEIDENKLDKLLKKIKELLESKTEYGFKPSLNYSLDGKDEDTTIKIAIKVGGKVLQLLHDYAEKNIDTDTEIFKKLKHAKENSQFKRDLCNVSVSNHSTLAQSF</sequence>
<feature type="repeat" description="ANK" evidence="5">
    <location>
        <begin position="1236"/>
        <end position="1268"/>
    </location>
</feature>
<gene>
    <name evidence="8" type="ORF">ABLO99_04730</name>
</gene>
<dbReference type="SUPFAM" id="SSF52540">
    <property type="entry name" value="P-loop containing nucleoside triphosphate hydrolases"/>
    <property type="match status" value="1"/>
</dbReference>